<evidence type="ECO:0000256" key="7">
    <source>
        <dbReference type="RuleBase" id="RU363032"/>
    </source>
</evidence>
<protein>
    <submittedName>
        <fullName evidence="9">Sugar ABC transporter permease</fullName>
    </submittedName>
</protein>
<keyword evidence="4 7" id="KW-0812">Transmembrane</keyword>
<dbReference type="PANTHER" id="PTHR30193">
    <property type="entry name" value="ABC TRANSPORTER PERMEASE PROTEIN"/>
    <property type="match status" value="1"/>
</dbReference>
<dbReference type="CDD" id="cd06261">
    <property type="entry name" value="TM_PBP2"/>
    <property type="match status" value="1"/>
</dbReference>
<keyword evidence="5 7" id="KW-1133">Transmembrane helix</keyword>
<evidence type="ECO:0000256" key="1">
    <source>
        <dbReference type="ARBA" id="ARBA00004651"/>
    </source>
</evidence>
<dbReference type="InterPro" id="IPR000515">
    <property type="entry name" value="MetI-like"/>
</dbReference>
<feature type="transmembrane region" description="Helical" evidence="7">
    <location>
        <begin position="196"/>
        <end position="221"/>
    </location>
</feature>
<reference evidence="9" key="1">
    <citation type="journal article" date="2020" name="mSystems">
        <title>Genome- and Community-Level Interaction Insights into Carbon Utilization and Element Cycling Functions of Hydrothermarchaeota in Hydrothermal Sediment.</title>
        <authorList>
            <person name="Zhou Z."/>
            <person name="Liu Y."/>
            <person name="Xu W."/>
            <person name="Pan J."/>
            <person name="Luo Z.H."/>
            <person name="Li M."/>
        </authorList>
    </citation>
    <scope>NUCLEOTIDE SEQUENCE [LARGE SCALE GENOMIC DNA]</scope>
    <source>
        <strain evidence="9">SpSt-747</strain>
    </source>
</reference>
<evidence type="ECO:0000256" key="6">
    <source>
        <dbReference type="ARBA" id="ARBA00023136"/>
    </source>
</evidence>
<dbReference type="InterPro" id="IPR051393">
    <property type="entry name" value="ABC_transporter_permease"/>
</dbReference>
<dbReference type="PANTHER" id="PTHR30193:SF37">
    <property type="entry name" value="INNER MEMBRANE ABC TRANSPORTER PERMEASE PROTEIN YCJO"/>
    <property type="match status" value="1"/>
</dbReference>
<feature type="transmembrane region" description="Helical" evidence="7">
    <location>
        <begin position="259"/>
        <end position="280"/>
    </location>
</feature>
<feature type="transmembrane region" description="Helical" evidence="7">
    <location>
        <begin position="103"/>
        <end position="123"/>
    </location>
</feature>
<dbReference type="PROSITE" id="PS50928">
    <property type="entry name" value="ABC_TM1"/>
    <property type="match status" value="1"/>
</dbReference>
<evidence type="ECO:0000313" key="9">
    <source>
        <dbReference type="EMBL" id="HGI30863.1"/>
    </source>
</evidence>
<dbReference type="GO" id="GO:0055085">
    <property type="term" value="P:transmembrane transport"/>
    <property type="evidence" value="ECO:0007669"/>
    <property type="project" value="InterPro"/>
</dbReference>
<keyword evidence="2 7" id="KW-0813">Transport</keyword>
<feature type="domain" description="ABC transmembrane type-1" evidence="8">
    <location>
        <begin position="66"/>
        <end position="277"/>
    </location>
</feature>
<dbReference type="InterPro" id="IPR035906">
    <property type="entry name" value="MetI-like_sf"/>
</dbReference>
<keyword evidence="3" id="KW-1003">Cell membrane</keyword>
<name>A0A7V3YGU9_9BACT</name>
<keyword evidence="6 7" id="KW-0472">Membrane</keyword>
<comment type="subcellular location">
    <subcellularLocation>
        <location evidence="1 7">Cell membrane</location>
        <topology evidence="1 7">Multi-pass membrane protein</topology>
    </subcellularLocation>
</comment>
<feature type="transmembrane region" description="Helical" evidence="7">
    <location>
        <begin position="7"/>
        <end position="28"/>
    </location>
</feature>
<gene>
    <name evidence="9" type="ORF">ENV30_06105</name>
</gene>
<sequence>MVLRKRTSWILVMPLFAFLALTFFYPMFYQFLLSFEEHTLYTAEPFFVGLRNYAIVLQDPLFFVALKNALLWTALSVAFQIILGLFAALLLNIPRRGYRVFRNLSLIPFVLPPVAIAVTWKWLYNPLYGLINYLVTLFGGEPVNFLGRNLALYSVSWVNIWKAFPFYALFILAGLQSIPQEIHEAARIDGATSFAIFRYITLPLIRPLLFVMALFATVWTFNYFDLIYSMTQGGPGHTTEILATLAYKTVFLKLRFDHAATLGVFMFLINFALSLAILTISRRVES</sequence>
<evidence type="ECO:0000259" key="8">
    <source>
        <dbReference type="PROSITE" id="PS50928"/>
    </source>
</evidence>
<evidence type="ECO:0000256" key="2">
    <source>
        <dbReference type="ARBA" id="ARBA00022448"/>
    </source>
</evidence>
<accession>A0A7V3YGU9</accession>
<dbReference type="Gene3D" id="1.10.3720.10">
    <property type="entry name" value="MetI-like"/>
    <property type="match status" value="1"/>
</dbReference>
<comment type="similarity">
    <text evidence="7">Belongs to the binding-protein-dependent transport system permease family.</text>
</comment>
<dbReference type="EMBL" id="DTFV01000086">
    <property type="protein sequence ID" value="HGI30863.1"/>
    <property type="molecule type" value="Genomic_DNA"/>
</dbReference>
<evidence type="ECO:0000256" key="4">
    <source>
        <dbReference type="ARBA" id="ARBA00022692"/>
    </source>
</evidence>
<evidence type="ECO:0000256" key="5">
    <source>
        <dbReference type="ARBA" id="ARBA00022989"/>
    </source>
</evidence>
<dbReference type="GO" id="GO:0005886">
    <property type="term" value="C:plasma membrane"/>
    <property type="evidence" value="ECO:0007669"/>
    <property type="project" value="UniProtKB-SubCell"/>
</dbReference>
<dbReference type="AlphaFoldDB" id="A0A7V3YGU9"/>
<evidence type="ECO:0000256" key="3">
    <source>
        <dbReference type="ARBA" id="ARBA00022475"/>
    </source>
</evidence>
<dbReference type="SUPFAM" id="SSF161098">
    <property type="entry name" value="MetI-like"/>
    <property type="match status" value="1"/>
</dbReference>
<organism evidence="9">
    <name type="scientific">Candidatus Caldatribacterium californiense</name>
    <dbReference type="NCBI Taxonomy" id="1454726"/>
    <lineage>
        <taxon>Bacteria</taxon>
        <taxon>Pseudomonadati</taxon>
        <taxon>Atribacterota</taxon>
        <taxon>Atribacteria</taxon>
        <taxon>Atribacterales</taxon>
        <taxon>Candidatus Caldatribacteriaceae</taxon>
        <taxon>Candidatus Caldatribacterium</taxon>
    </lineage>
</organism>
<proteinExistence type="inferred from homology"/>
<feature type="transmembrane region" description="Helical" evidence="7">
    <location>
        <begin position="69"/>
        <end position="91"/>
    </location>
</feature>
<dbReference type="Pfam" id="PF00528">
    <property type="entry name" value="BPD_transp_1"/>
    <property type="match status" value="1"/>
</dbReference>
<feature type="transmembrane region" description="Helical" evidence="7">
    <location>
        <begin position="150"/>
        <end position="175"/>
    </location>
</feature>
<comment type="caution">
    <text evidence="9">The sequence shown here is derived from an EMBL/GenBank/DDBJ whole genome shotgun (WGS) entry which is preliminary data.</text>
</comment>